<gene>
    <name evidence="1" type="ORF">D9V32_12245</name>
</gene>
<organism evidence="1 2">
    <name type="scientific">Mycetocola tolaasinivorans</name>
    <dbReference type="NCBI Taxonomy" id="76635"/>
    <lineage>
        <taxon>Bacteria</taxon>
        <taxon>Bacillati</taxon>
        <taxon>Actinomycetota</taxon>
        <taxon>Actinomycetes</taxon>
        <taxon>Micrococcales</taxon>
        <taxon>Microbacteriaceae</taxon>
        <taxon>Mycetocola</taxon>
    </lineage>
</organism>
<evidence type="ECO:0000313" key="2">
    <source>
        <dbReference type="Proteomes" id="UP000272503"/>
    </source>
</evidence>
<reference evidence="1 2" key="1">
    <citation type="submission" date="2018-10" db="EMBL/GenBank/DDBJ databases">
        <authorList>
            <person name="Li J."/>
        </authorList>
    </citation>
    <scope>NUCLEOTIDE SEQUENCE [LARGE SCALE GENOMIC DNA]</scope>
    <source>
        <strain evidence="1 2">IF 016277</strain>
    </source>
</reference>
<sequence>MNSHLGPSPDRINRMHARITERTTAERTIPKPAVAPAQGRVLSPRRPLVWGVAAALAVTGLVAADVVFTPGQQGVEARAAQVLERAAEAAILSTDLVVGPGQFLKIVQEGFNYQRPSDIVTDEGHWIQGSKSVFYIPADRGGDWMIVRTELPPTDFHGGPEARADAEGRYQRMTEPGSVTHGVFTATLGGGVYPAPSAADFSGYSRDPDALYRYFDESVEGSGSHEQAMWVGVNDLVREPAVPADLRAALFRVLARIPGVEVQETGVEIAGQAGVAFSRVDAGSGGKSREELIVDPANGRVIGSRDVLLEDMPLLYAPAGTVLFSSVTTTSVIDHLPDPATFPNID</sequence>
<dbReference type="EMBL" id="RCUX01000009">
    <property type="protein sequence ID" value="RLP74804.1"/>
    <property type="molecule type" value="Genomic_DNA"/>
</dbReference>
<name>A0A3L7A3W0_9MICO</name>
<dbReference type="NCBIfam" id="NF038083">
    <property type="entry name" value="CU044_5270_fam"/>
    <property type="match status" value="1"/>
</dbReference>
<dbReference type="Proteomes" id="UP000272503">
    <property type="component" value="Unassembled WGS sequence"/>
</dbReference>
<keyword evidence="2" id="KW-1185">Reference proteome</keyword>
<accession>A0A3L7A3W0</accession>
<protein>
    <recommendedName>
        <fullName evidence="3">CU044_5270 family protein</fullName>
    </recommendedName>
</protein>
<dbReference type="AlphaFoldDB" id="A0A3L7A3W0"/>
<comment type="caution">
    <text evidence="1">The sequence shown here is derived from an EMBL/GenBank/DDBJ whole genome shotgun (WGS) entry which is preliminary data.</text>
</comment>
<evidence type="ECO:0008006" key="3">
    <source>
        <dbReference type="Google" id="ProtNLM"/>
    </source>
</evidence>
<dbReference type="OrthoDB" id="3387554at2"/>
<proteinExistence type="predicted"/>
<evidence type="ECO:0000313" key="1">
    <source>
        <dbReference type="EMBL" id="RLP74804.1"/>
    </source>
</evidence>
<dbReference type="InterPro" id="IPR047789">
    <property type="entry name" value="CU044_5270-like"/>
</dbReference>